<keyword evidence="2" id="KW-0808">Transferase</keyword>
<dbReference type="GO" id="GO:0004479">
    <property type="term" value="F:methionyl-tRNA formyltransferase activity"/>
    <property type="evidence" value="ECO:0007669"/>
    <property type="project" value="UniProtKB-EC"/>
</dbReference>
<sequence length="260" mass="29737">MIDVAFFGSHPLGEACLERLHAHEAVSVPVVVTYPEDEEHWWDGSVNRLAHDLGHDVLPIAEERDVLDYEFDYLLSVYYPNILGPELLEHPDEAAINLHQAELPRYRGSNVFSHSILNAREDDHWKHGTTMHFMAEQVDAGDIIARRFAEITETDTSRTLYEKVRERSIELFEEMLPKLVSGEVLEMGTPQSEYDGERYFYAKDSLDGAKEIPLDELVDGDENAIYDRIRALDFPPFEPAHTRLDGEKVYLTKTSYGSPS</sequence>
<dbReference type="Pfam" id="PF00551">
    <property type="entry name" value="Formyl_trans_N"/>
    <property type="match status" value="1"/>
</dbReference>
<dbReference type="CDD" id="cd08369">
    <property type="entry name" value="FMT_core"/>
    <property type="match status" value="1"/>
</dbReference>
<dbReference type="RefSeq" id="WP_256399365.1">
    <property type="nucleotide sequence ID" value="NZ_JANHJR010000002.1"/>
</dbReference>
<proteinExistence type="predicted"/>
<evidence type="ECO:0000259" key="1">
    <source>
        <dbReference type="Pfam" id="PF00551"/>
    </source>
</evidence>
<dbReference type="InterPro" id="IPR002376">
    <property type="entry name" value="Formyl_transf_N"/>
</dbReference>
<dbReference type="PANTHER" id="PTHR11138:SF5">
    <property type="entry name" value="METHIONYL-TRNA FORMYLTRANSFERASE, MITOCHONDRIAL"/>
    <property type="match status" value="1"/>
</dbReference>
<feature type="domain" description="Formyl transferase N-terminal" evidence="1">
    <location>
        <begin position="66"/>
        <end position="172"/>
    </location>
</feature>
<dbReference type="PANTHER" id="PTHR11138">
    <property type="entry name" value="METHIONYL-TRNA FORMYLTRANSFERASE"/>
    <property type="match status" value="1"/>
</dbReference>
<evidence type="ECO:0000313" key="2">
    <source>
        <dbReference type="EMBL" id="MFD1644082.1"/>
    </source>
</evidence>
<comment type="caution">
    <text evidence="2">The sequence shown here is derived from an EMBL/GenBank/DDBJ whole genome shotgun (WGS) entry which is preliminary data.</text>
</comment>
<dbReference type="Gene3D" id="3.40.50.12230">
    <property type="match status" value="1"/>
</dbReference>
<keyword evidence="3" id="KW-1185">Reference proteome</keyword>
<reference evidence="2 3" key="1">
    <citation type="journal article" date="2019" name="Int. J. Syst. Evol. Microbiol.">
        <title>The Global Catalogue of Microorganisms (GCM) 10K type strain sequencing project: providing services to taxonomists for standard genome sequencing and annotation.</title>
        <authorList>
            <consortium name="The Broad Institute Genomics Platform"/>
            <consortium name="The Broad Institute Genome Sequencing Center for Infectious Disease"/>
            <person name="Wu L."/>
            <person name="Ma J."/>
        </authorList>
    </citation>
    <scope>NUCLEOTIDE SEQUENCE [LARGE SCALE GENOMIC DNA]</scope>
    <source>
        <strain evidence="2 3">CGMCC 1.10390</strain>
    </source>
</reference>
<dbReference type="AlphaFoldDB" id="A0ABD6DFC9"/>
<accession>A0ABD6DFC9</accession>
<dbReference type="EC" id="2.1.2.9" evidence="2"/>
<evidence type="ECO:0000313" key="3">
    <source>
        <dbReference type="Proteomes" id="UP001597034"/>
    </source>
</evidence>
<gene>
    <name evidence="2" type="ORF">ACFSBL_00130</name>
</gene>
<dbReference type="Proteomes" id="UP001597034">
    <property type="component" value="Unassembled WGS sequence"/>
</dbReference>
<organism evidence="2 3">
    <name type="scientific">Haloarchaeobius litoreus</name>
    <dbReference type="NCBI Taxonomy" id="755306"/>
    <lineage>
        <taxon>Archaea</taxon>
        <taxon>Methanobacteriati</taxon>
        <taxon>Methanobacteriota</taxon>
        <taxon>Stenosarchaea group</taxon>
        <taxon>Halobacteria</taxon>
        <taxon>Halobacteriales</taxon>
        <taxon>Halorubellaceae</taxon>
        <taxon>Haloarchaeobius</taxon>
    </lineage>
</organism>
<dbReference type="InterPro" id="IPR036477">
    <property type="entry name" value="Formyl_transf_N_sf"/>
</dbReference>
<name>A0ABD6DFC9_9EURY</name>
<dbReference type="SUPFAM" id="SSF53328">
    <property type="entry name" value="Formyltransferase"/>
    <property type="match status" value="1"/>
</dbReference>
<dbReference type="EMBL" id="JBHUDO010000001">
    <property type="protein sequence ID" value="MFD1644082.1"/>
    <property type="molecule type" value="Genomic_DNA"/>
</dbReference>
<protein>
    <submittedName>
        <fullName evidence="2">Methionyl-tRNA formyltransferase</fullName>
        <ecNumber evidence="2">2.1.2.9</ecNumber>
    </submittedName>
</protein>